<dbReference type="Proteomes" id="UP000178323">
    <property type="component" value="Unassembled WGS sequence"/>
</dbReference>
<evidence type="ECO:0000313" key="5">
    <source>
        <dbReference type="EMBL" id="OGF20319.1"/>
    </source>
</evidence>
<evidence type="ECO:0000256" key="2">
    <source>
        <dbReference type="ARBA" id="ARBA00022829"/>
    </source>
</evidence>
<dbReference type="FunFam" id="1.10.10.2830:FF:000001">
    <property type="entry name" value="Chromosome partitioning protein ParB"/>
    <property type="match status" value="1"/>
</dbReference>
<dbReference type="EMBL" id="MFFS01000098">
    <property type="protein sequence ID" value="OGF20319.1"/>
    <property type="molecule type" value="Genomic_DNA"/>
</dbReference>
<dbReference type="InterPro" id="IPR036086">
    <property type="entry name" value="ParB/Sulfiredoxin_sf"/>
</dbReference>
<dbReference type="STRING" id="1797985.A2Y83_02990"/>
<dbReference type="AlphaFoldDB" id="A0A1F5S0W1"/>
<dbReference type="SUPFAM" id="SSF110849">
    <property type="entry name" value="ParB/Sulfiredoxin"/>
    <property type="match status" value="1"/>
</dbReference>
<dbReference type="PANTHER" id="PTHR33375">
    <property type="entry name" value="CHROMOSOME-PARTITIONING PROTEIN PARB-RELATED"/>
    <property type="match status" value="1"/>
</dbReference>
<dbReference type="InterPro" id="IPR004437">
    <property type="entry name" value="ParB/RepB/Spo0J"/>
</dbReference>
<reference evidence="5 6" key="1">
    <citation type="journal article" date="2016" name="Nat. Commun.">
        <title>Thousands of microbial genomes shed light on interconnected biogeochemical processes in an aquifer system.</title>
        <authorList>
            <person name="Anantharaman K."/>
            <person name="Brown C.T."/>
            <person name="Hug L.A."/>
            <person name="Sharon I."/>
            <person name="Castelle C.J."/>
            <person name="Probst A.J."/>
            <person name="Thomas B.C."/>
            <person name="Singh A."/>
            <person name="Wilkins M.J."/>
            <person name="Karaoz U."/>
            <person name="Brodie E.L."/>
            <person name="Williams K.H."/>
            <person name="Hubbard S.S."/>
            <person name="Banfield J.F."/>
        </authorList>
    </citation>
    <scope>NUCLEOTIDE SEQUENCE [LARGE SCALE GENOMIC DNA]</scope>
</reference>
<dbReference type="FunFam" id="3.90.1530.30:FF:000001">
    <property type="entry name" value="Chromosome partitioning protein ParB"/>
    <property type="match status" value="1"/>
</dbReference>
<keyword evidence="3" id="KW-0238">DNA-binding</keyword>
<evidence type="ECO:0000313" key="6">
    <source>
        <dbReference type="Proteomes" id="UP000178323"/>
    </source>
</evidence>
<dbReference type="GO" id="GO:0003677">
    <property type="term" value="F:DNA binding"/>
    <property type="evidence" value="ECO:0007669"/>
    <property type="project" value="UniProtKB-KW"/>
</dbReference>
<dbReference type="InterPro" id="IPR003115">
    <property type="entry name" value="ParB_N"/>
</dbReference>
<dbReference type="Pfam" id="PF17762">
    <property type="entry name" value="HTH_ParB"/>
    <property type="match status" value="1"/>
</dbReference>
<organism evidence="5 6">
    <name type="scientific">Candidatus Falkowbacteria bacterium RBG_13_39_14</name>
    <dbReference type="NCBI Taxonomy" id="1797985"/>
    <lineage>
        <taxon>Bacteria</taxon>
        <taxon>Candidatus Falkowiibacteriota</taxon>
    </lineage>
</organism>
<dbReference type="SMART" id="SM00470">
    <property type="entry name" value="ParB"/>
    <property type="match status" value="1"/>
</dbReference>
<dbReference type="InterPro" id="IPR057240">
    <property type="entry name" value="ParB_dimer_C"/>
</dbReference>
<dbReference type="NCBIfam" id="TIGR00180">
    <property type="entry name" value="parB_part"/>
    <property type="match status" value="1"/>
</dbReference>
<dbReference type="Gene3D" id="3.90.1530.30">
    <property type="match status" value="1"/>
</dbReference>
<accession>A0A1F5S0W1</accession>
<comment type="similarity">
    <text evidence="1">Belongs to the ParB family.</text>
</comment>
<evidence type="ECO:0000256" key="1">
    <source>
        <dbReference type="ARBA" id="ARBA00006295"/>
    </source>
</evidence>
<evidence type="ECO:0000256" key="3">
    <source>
        <dbReference type="ARBA" id="ARBA00023125"/>
    </source>
</evidence>
<proteinExistence type="inferred from homology"/>
<dbReference type="GO" id="GO:0005694">
    <property type="term" value="C:chromosome"/>
    <property type="evidence" value="ECO:0007669"/>
    <property type="project" value="TreeGrafter"/>
</dbReference>
<dbReference type="CDD" id="cd16393">
    <property type="entry name" value="SPO0J_N"/>
    <property type="match status" value="1"/>
</dbReference>
<evidence type="ECO:0000259" key="4">
    <source>
        <dbReference type="SMART" id="SM00470"/>
    </source>
</evidence>
<gene>
    <name evidence="5" type="ORF">A2Y83_02990</name>
</gene>
<comment type="caution">
    <text evidence="5">The sequence shown here is derived from an EMBL/GenBank/DDBJ whole genome shotgun (WGS) entry which is preliminary data.</text>
</comment>
<feature type="domain" description="ParB-like N-terminal" evidence="4">
    <location>
        <begin position="18"/>
        <end position="108"/>
    </location>
</feature>
<dbReference type="InterPro" id="IPR050336">
    <property type="entry name" value="Chromosome_partition/occlusion"/>
</dbReference>
<dbReference type="Gene3D" id="1.10.10.2830">
    <property type="match status" value="1"/>
</dbReference>
<dbReference type="PANTHER" id="PTHR33375:SF1">
    <property type="entry name" value="CHROMOSOME-PARTITIONING PROTEIN PARB-RELATED"/>
    <property type="match status" value="1"/>
</dbReference>
<sequence>MPPANDDGIDAAKGMHVIEAEIGKIAANPYQPRTNFDHESLEELIKSIKEHGILQPLVVSKLGDGSFELIAGERRLRAANLAEFKTVPVIVREADKQKKLELSLIENIQRKDLNAIEEAASYKRLTDEFDLTQDEVSKKVGKSLAVIANALRLLSLPSEIQHALAEGRIDKTAGRTIAGLESKEEQLNLFKELLERGINIRQLENYVKRKKASRGKSIPVFDAELEEKKDMLQSALGTKVAIDKKNGRGKIIIEFYSEEELGAIVSKVTG</sequence>
<dbReference type="Pfam" id="PF23552">
    <property type="entry name" value="ParB_C"/>
    <property type="match status" value="1"/>
</dbReference>
<dbReference type="Pfam" id="PF02195">
    <property type="entry name" value="ParB_N"/>
    <property type="match status" value="1"/>
</dbReference>
<protein>
    <recommendedName>
        <fullName evidence="4">ParB-like N-terminal domain-containing protein</fullName>
    </recommendedName>
</protein>
<dbReference type="InterPro" id="IPR041468">
    <property type="entry name" value="HTH_ParB/Spo0J"/>
</dbReference>
<name>A0A1F5S0W1_9BACT</name>
<keyword evidence="2" id="KW-0159">Chromosome partition</keyword>
<dbReference type="GO" id="GO:0007059">
    <property type="term" value="P:chromosome segregation"/>
    <property type="evidence" value="ECO:0007669"/>
    <property type="project" value="UniProtKB-KW"/>
</dbReference>